<proteinExistence type="predicted"/>
<organism evidence="1 2">
    <name type="scientific">Coccidioides immitis H538.4</name>
    <dbReference type="NCBI Taxonomy" id="396776"/>
    <lineage>
        <taxon>Eukaryota</taxon>
        <taxon>Fungi</taxon>
        <taxon>Dikarya</taxon>
        <taxon>Ascomycota</taxon>
        <taxon>Pezizomycotina</taxon>
        <taxon>Eurotiomycetes</taxon>
        <taxon>Eurotiomycetidae</taxon>
        <taxon>Onygenales</taxon>
        <taxon>Onygenaceae</taxon>
        <taxon>Coccidioides</taxon>
    </lineage>
</organism>
<reference evidence="2" key="1">
    <citation type="journal article" date="2010" name="Genome Res.">
        <title>Population genomic sequencing of Coccidioides fungi reveals recent hybridization and transposon control.</title>
        <authorList>
            <person name="Neafsey D.E."/>
            <person name="Barker B.M."/>
            <person name="Sharpton T.J."/>
            <person name="Stajich J.E."/>
            <person name="Park D.J."/>
            <person name="Whiston E."/>
            <person name="Hung C.-Y."/>
            <person name="McMahan C."/>
            <person name="White J."/>
            <person name="Sykes S."/>
            <person name="Heiman D."/>
            <person name="Young S."/>
            <person name="Zeng Q."/>
            <person name="Abouelleil A."/>
            <person name="Aftuck L."/>
            <person name="Bessette D."/>
            <person name="Brown A."/>
            <person name="FitzGerald M."/>
            <person name="Lui A."/>
            <person name="Macdonald J.P."/>
            <person name="Priest M."/>
            <person name="Orbach M.J."/>
            <person name="Galgiani J.N."/>
            <person name="Kirkland T.N."/>
            <person name="Cole G.T."/>
            <person name="Birren B.W."/>
            <person name="Henn M.R."/>
            <person name="Taylor J.W."/>
            <person name="Rounsley S.D."/>
        </authorList>
    </citation>
    <scope>NUCLEOTIDE SEQUENCE [LARGE SCALE GENOMIC DNA]</scope>
    <source>
        <strain evidence="2">H538.4</strain>
    </source>
</reference>
<dbReference type="Gene3D" id="3.40.50.720">
    <property type="entry name" value="NAD(P)-binding Rossmann-like Domain"/>
    <property type="match status" value="1"/>
</dbReference>
<name>A0A0J8UBM8_COCIT</name>
<dbReference type="STRING" id="396776.A0A0J8UBM8"/>
<dbReference type="Proteomes" id="UP000054563">
    <property type="component" value="Unassembled WGS sequence"/>
</dbReference>
<evidence type="ECO:0000313" key="2">
    <source>
        <dbReference type="Proteomes" id="UP000054563"/>
    </source>
</evidence>
<protein>
    <recommendedName>
        <fullName evidence="3">Precorrin-2 dehydrogenase</fullName>
    </recommendedName>
</protein>
<sequence>MRGLSSESPGVQPLLMAQNVESQIHLIIGSNSLSAARCSKCIDAGAIPVIIAPPNGEMAASLSQKIQDGSVRWIQREFKDNDLSTLGRAEVDGYVDAVFITAGANNHLSTSFGSYGRNIHISPNFAEVYGFQ</sequence>
<dbReference type="AlphaFoldDB" id="A0A0J8UBM8"/>
<dbReference type="EMBL" id="DS016985">
    <property type="protein sequence ID" value="KMU84523.1"/>
    <property type="molecule type" value="Genomic_DNA"/>
</dbReference>
<evidence type="ECO:0008006" key="3">
    <source>
        <dbReference type="Google" id="ProtNLM"/>
    </source>
</evidence>
<dbReference type="Pfam" id="PF13241">
    <property type="entry name" value="NAD_binding_7"/>
    <property type="match status" value="1"/>
</dbReference>
<accession>A0A0J8UBM8</accession>
<gene>
    <name evidence="1" type="ORF">CIHG_02307</name>
</gene>
<evidence type="ECO:0000313" key="1">
    <source>
        <dbReference type="EMBL" id="KMU84523.1"/>
    </source>
</evidence>
<dbReference type="VEuPathDB" id="FungiDB:CIHG_02307"/>